<name>A0ABP9YGB8_9FUNG</name>
<feature type="region of interest" description="Disordered" evidence="1">
    <location>
        <begin position="1023"/>
        <end position="1042"/>
    </location>
</feature>
<dbReference type="InterPro" id="IPR041093">
    <property type="entry name" value="Dis3l2-like_C"/>
</dbReference>
<dbReference type="InterPro" id="IPR001900">
    <property type="entry name" value="RNase_II/R"/>
</dbReference>
<reference evidence="3 4" key="1">
    <citation type="submission" date="2024-04" db="EMBL/GenBank/DDBJ databases">
        <title>genome sequences of Mucor flavus KT1a and Helicostylum pulchrum KT1b strains isolation_sourced from the surface of a dry-aged beef.</title>
        <authorList>
            <person name="Toyotome T."/>
            <person name="Hosono M."/>
            <person name="Torimaru M."/>
            <person name="Fukuda K."/>
            <person name="Mikami N."/>
        </authorList>
    </citation>
    <scope>NUCLEOTIDE SEQUENCE [LARGE SCALE GENOMIC DNA]</scope>
    <source>
        <strain evidence="3 4">KT1b</strain>
    </source>
</reference>
<feature type="compositionally biased region" description="Low complexity" evidence="1">
    <location>
        <begin position="196"/>
        <end position="213"/>
    </location>
</feature>
<dbReference type="PANTHER" id="PTHR23355:SF9">
    <property type="entry name" value="DIS3-LIKE EXONUCLEASE 2"/>
    <property type="match status" value="1"/>
</dbReference>
<dbReference type="Pfam" id="PF00773">
    <property type="entry name" value="RNB"/>
    <property type="match status" value="1"/>
</dbReference>
<dbReference type="EMBL" id="BAABUJ010000055">
    <property type="protein sequence ID" value="GAA5806004.1"/>
    <property type="molecule type" value="Genomic_DNA"/>
</dbReference>
<accession>A0ABP9YGB8</accession>
<organism evidence="3 4">
    <name type="scientific">Helicostylum pulchrum</name>
    <dbReference type="NCBI Taxonomy" id="562976"/>
    <lineage>
        <taxon>Eukaryota</taxon>
        <taxon>Fungi</taxon>
        <taxon>Fungi incertae sedis</taxon>
        <taxon>Mucoromycota</taxon>
        <taxon>Mucoromycotina</taxon>
        <taxon>Mucoromycetes</taxon>
        <taxon>Mucorales</taxon>
        <taxon>Mucorineae</taxon>
        <taxon>Mucoraceae</taxon>
        <taxon>Helicostylum</taxon>
    </lineage>
</organism>
<evidence type="ECO:0000256" key="1">
    <source>
        <dbReference type="SAM" id="MobiDB-lite"/>
    </source>
</evidence>
<dbReference type="Gene3D" id="2.40.50.700">
    <property type="match status" value="1"/>
</dbReference>
<feature type="region of interest" description="Disordered" evidence="1">
    <location>
        <begin position="193"/>
        <end position="250"/>
    </location>
</feature>
<sequence>MNHETLEQQTAPESTRGLFDPPEVSISRNLSDKRRTFHGLGTHQFDTGRNRQPVSMMPTPRHQRNSEIVVSSSKSTNSLLHSNNNNNNKNRRSFVGLHTLKEEMTVDSLQDMINTLKTLPPISTPSPSKLERRPSDENISLSSRQAALAEAEAKLMGTFNRRNDDSNNYIKKRTSLQQLPVLNENGVSFNMDNKRSSMNSKSLSLSLNGNGNLDNRKQMNRRSSRNFDEWRNSSTSATNNNGNGSNRSSFSLVPFTPTRVNFSRDDANPHQRRPLFIAHLPFSALTPLFRARQLVRGVLRVNKRNRSDAYVACDELDGGDIYICGSRDRNRALEGDTVAIRLVNVEKVIREKQEKEDAKLARNNGQVKTRLPDEEDENEIIFGGDEEIDAVKPKYAGVVVAILERAQNQVFSGTLTLSRPNNKRAAMQQQQEEEDGNVKKEVPRIVWFKATDKRVPLIAIPIEQVPLDFVDNNDSYKNRLFVGSIKRWPITSLHPFGTLERELGAITDLDVQIKAILADANVSDHIFNDAVMECVPPSPFQFTPPQDGSRRDLTTDSDHRMITIDPTGSTIFEDGLSILKLGDDTYEVGVHVADIAYFIKPHSPLDKEARARAVHVHIDQKDVPMLPTELSEVANFNLNELKPAFSIIWKLSSDGMLLDTWFGKTVVKSSAQLTYNDAQEIVDGKDNKECTEEINNDIRMLYKIAQYLHTSRYTKEAMSLAKQHLEFDDHNTPTTATISNSRPDIVKIIKEFGFLANKCVAQKISSQYPEQALLRHQAPPNSRKIHELRVYALRYLGVQLNISNAISIQESIRDIPDDELRQLVSILVLKTIQPPKYFCTGTFDILKYSHFASGVPLFTHFTAPLRRYADIVAHRQLESALTNEKHFYLDRDTVQKLAQHCNVKKEASIAAREQSKLLSLALYLVHKQDNQQQSNQTVVTGTKVTTTVFAEARVIAIMEDSFDVSIPEFGIERRIHLPNLPLWRHQYDPKLRALTMFWKQGVIPSTGLQQQWSLSDDEYEEEELLSTYPENSQSSSSSSSNLSLENNKQFEAIAIAAANAGIVPTSTTSKKSASKRASIISSRLSASTGYSSEQSSQTIQALDKIRVMLTIEMVRTPPLIRVFAANPYA</sequence>
<keyword evidence="4" id="KW-1185">Reference proteome</keyword>
<feature type="compositionally biased region" description="Polar residues" evidence="1">
    <location>
        <begin position="44"/>
        <end position="53"/>
    </location>
</feature>
<comment type="caution">
    <text evidence="3">The sequence shown here is derived from an EMBL/GenBank/DDBJ whole genome shotgun (WGS) entry which is preliminary data.</text>
</comment>
<dbReference type="SUPFAM" id="SSF50249">
    <property type="entry name" value="Nucleic acid-binding proteins"/>
    <property type="match status" value="2"/>
</dbReference>
<dbReference type="SMART" id="SM00955">
    <property type="entry name" value="RNB"/>
    <property type="match status" value="1"/>
</dbReference>
<dbReference type="InterPro" id="IPR041505">
    <property type="entry name" value="Dis3_CSD2"/>
</dbReference>
<dbReference type="Pfam" id="PF17877">
    <property type="entry name" value="Dis3l2_C_term"/>
    <property type="match status" value="1"/>
</dbReference>
<feature type="compositionally biased region" description="Low complexity" evidence="1">
    <location>
        <begin position="1030"/>
        <end position="1042"/>
    </location>
</feature>
<dbReference type="Gene3D" id="2.40.50.140">
    <property type="entry name" value="Nucleic acid-binding proteins"/>
    <property type="match status" value="1"/>
</dbReference>
<protein>
    <recommendedName>
        <fullName evidence="2">RNB domain-containing protein</fullName>
    </recommendedName>
</protein>
<evidence type="ECO:0000259" key="2">
    <source>
        <dbReference type="SMART" id="SM00955"/>
    </source>
</evidence>
<feature type="region of interest" description="Disordered" evidence="1">
    <location>
        <begin position="117"/>
        <end position="137"/>
    </location>
</feature>
<feature type="domain" description="RNB" evidence="2">
    <location>
        <begin position="550"/>
        <end position="883"/>
    </location>
</feature>
<dbReference type="InterPro" id="IPR050180">
    <property type="entry name" value="RNR_Ribonuclease"/>
</dbReference>
<feature type="region of interest" description="Disordered" evidence="1">
    <location>
        <begin position="1"/>
        <end position="24"/>
    </location>
</feature>
<evidence type="ECO:0000313" key="3">
    <source>
        <dbReference type="EMBL" id="GAA5806004.1"/>
    </source>
</evidence>
<proteinExistence type="predicted"/>
<gene>
    <name evidence="3" type="ORF">HPULCUR_011532</name>
</gene>
<dbReference type="Gene3D" id="2.40.50.690">
    <property type="match status" value="1"/>
</dbReference>
<feature type="region of interest" description="Disordered" evidence="1">
    <location>
        <begin position="39"/>
        <end position="65"/>
    </location>
</feature>
<dbReference type="InterPro" id="IPR012340">
    <property type="entry name" value="NA-bd_OB-fold"/>
</dbReference>
<feature type="compositionally biased region" description="Low complexity" evidence="1">
    <location>
        <begin position="232"/>
        <end position="249"/>
    </location>
</feature>
<dbReference type="Pfam" id="PF17849">
    <property type="entry name" value="OB_Dis3"/>
    <property type="match status" value="1"/>
</dbReference>
<dbReference type="PANTHER" id="PTHR23355">
    <property type="entry name" value="RIBONUCLEASE"/>
    <property type="match status" value="1"/>
</dbReference>
<evidence type="ECO:0000313" key="4">
    <source>
        <dbReference type="Proteomes" id="UP001476247"/>
    </source>
</evidence>
<dbReference type="Proteomes" id="UP001476247">
    <property type="component" value="Unassembled WGS sequence"/>
</dbReference>